<dbReference type="AlphaFoldDB" id="A0A417Y5M8"/>
<sequence length="335" mass="34197">MTLATGIGSFPGTEQRDFDEALRLVLGELGEGALPFLPEVPGRGVWAGMVGRTLGLVGELDADLQPAGWRLTGTSGAPALDQRRARSLLGQDLDALEEQASAYSGAFKVQVTGPWTLAATVERPRGDKVLADHGARRDLAQALAIGVADHVADVRRRLPDATRIVLQLDEPALPAVLGGGVPTASGFGRHRTVHPPEASDALAGVLGAARDAGAEPWVHCCAPDTPLALLRGAGADGLAVDLALLDAAGHEALAEALDTGGAVALGVVPSTDPAEPPTEKDVVGAVHRWLDMVGLDPGEAADRLVLSPACGQAGASSGWARQSLALLRSAAASLS</sequence>
<comment type="caution">
    <text evidence="2">The sequence shown here is derived from an EMBL/GenBank/DDBJ whole genome shotgun (WGS) entry which is preliminary data.</text>
</comment>
<keyword evidence="3" id="KW-1185">Reference proteome</keyword>
<dbReference type="GO" id="GO:0008270">
    <property type="term" value="F:zinc ion binding"/>
    <property type="evidence" value="ECO:0007669"/>
    <property type="project" value="InterPro"/>
</dbReference>
<evidence type="ECO:0000313" key="2">
    <source>
        <dbReference type="EMBL" id="RHW28002.1"/>
    </source>
</evidence>
<proteinExistence type="predicted"/>
<dbReference type="EMBL" id="QXGH01000011">
    <property type="protein sequence ID" value="RHW28002.1"/>
    <property type="molecule type" value="Genomic_DNA"/>
</dbReference>
<protein>
    <submittedName>
        <fullName evidence="2">Methionine synthase</fullName>
    </submittedName>
</protein>
<dbReference type="Proteomes" id="UP000283644">
    <property type="component" value="Unassembled WGS sequence"/>
</dbReference>
<evidence type="ECO:0000259" key="1">
    <source>
        <dbReference type="Pfam" id="PF01717"/>
    </source>
</evidence>
<dbReference type="GO" id="GO:0009086">
    <property type="term" value="P:methionine biosynthetic process"/>
    <property type="evidence" value="ECO:0007669"/>
    <property type="project" value="InterPro"/>
</dbReference>
<gene>
    <name evidence="2" type="ORF">D0Z08_06905</name>
</gene>
<accession>A0A417Y5M8</accession>
<dbReference type="Pfam" id="PF01717">
    <property type="entry name" value="Meth_synt_2"/>
    <property type="match status" value="1"/>
</dbReference>
<dbReference type="RefSeq" id="WP_118923985.1">
    <property type="nucleotide sequence ID" value="NZ_QXGH01000011.1"/>
</dbReference>
<dbReference type="Gene3D" id="3.20.20.210">
    <property type="match status" value="1"/>
</dbReference>
<dbReference type="InterPro" id="IPR038071">
    <property type="entry name" value="UROD/MetE-like_sf"/>
</dbReference>
<dbReference type="SUPFAM" id="SSF51726">
    <property type="entry name" value="UROD/MetE-like"/>
    <property type="match status" value="1"/>
</dbReference>
<organism evidence="2 3">
    <name type="scientific">Nocardioides immobilis</name>
    <dbReference type="NCBI Taxonomy" id="2049295"/>
    <lineage>
        <taxon>Bacteria</taxon>
        <taxon>Bacillati</taxon>
        <taxon>Actinomycetota</taxon>
        <taxon>Actinomycetes</taxon>
        <taxon>Propionibacteriales</taxon>
        <taxon>Nocardioidaceae</taxon>
        <taxon>Nocardioides</taxon>
    </lineage>
</organism>
<dbReference type="GO" id="GO:0003871">
    <property type="term" value="F:5-methyltetrahydropteroyltriglutamate-homocysteine S-methyltransferase activity"/>
    <property type="evidence" value="ECO:0007669"/>
    <property type="project" value="InterPro"/>
</dbReference>
<reference evidence="2 3" key="1">
    <citation type="submission" date="2018-09" db="EMBL/GenBank/DDBJ databases">
        <title>Genome sequencing of Nocardioides immobilis CCTCC AB 2017083 for comparison to Nocardioides silvaticus.</title>
        <authorList>
            <person name="Li C."/>
            <person name="Wang G."/>
        </authorList>
    </citation>
    <scope>NUCLEOTIDE SEQUENCE [LARGE SCALE GENOMIC DNA]</scope>
    <source>
        <strain evidence="2 3">CCTCC AB 2017083</strain>
    </source>
</reference>
<dbReference type="InterPro" id="IPR002629">
    <property type="entry name" value="Met_Synth_C/arc"/>
</dbReference>
<dbReference type="OrthoDB" id="5242426at2"/>
<evidence type="ECO:0000313" key="3">
    <source>
        <dbReference type="Proteomes" id="UP000283644"/>
    </source>
</evidence>
<name>A0A417Y5M8_9ACTN</name>
<dbReference type="CDD" id="cd03310">
    <property type="entry name" value="CIMS_like"/>
    <property type="match status" value="1"/>
</dbReference>
<feature type="domain" description="Cobalamin-independent methionine synthase MetE C-terminal/archaeal" evidence="1">
    <location>
        <begin position="138"/>
        <end position="332"/>
    </location>
</feature>